<proteinExistence type="predicted"/>
<gene>
    <name evidence="1" type="ORF">GCHA_1107</name>
</gene>
<dbReference type="Proteomes" id="UP000006320">
    <property type="component" value="Unassembled WGS sequence"/>
</dbReference>
<accession>A0AAV3UVS4</accession>
<comment type="caution">
    <text evidence="1">The sequence shown here is derived from an EMBL/GenBank/DDBJ whole genome shotgun (WGS) entry which is preliminary data.</text>
</comment>
<evidence type="ECO:0000313" key="1">
    <source>
        <dbReference type="EMBL" id="GAC09069.1"/>
    </source>
</evidence>
<dbReference type="EMBL" id="BAEM01000016">
    <property type="protein sequence ID" value="GAC09069.1"/>
    <property type="molecule type" value="Genomic_DNA"/>
</dbReference>
<protein>
    <submittedName>
        <fullName evidence="1">Uncharacterized protein</fullName>
    </submittedName>
</protein>
<name>A0AAV3UVS4_9ALTE</name>
<reference evidence="1 2" key="1">
    <citation type="journal article" date="2017" name="Antonie Van Leeuwenhoek">
        <title>Rhizobium rhizosphaerae sp. nov., a novel species isolated from rice rhizosphere.</title>
        <authorList>
            <person name="Zhao J.J."/>
            <person name="Zhang J."/>
            <person name="Zhang R.J."/>
            <person name="Zhang C.W."/>
            <person name="Yin H.Q."/>
            <person name="Zhang X.X."/>
        </authorList>
    </citation>
    <scope>NUCLEOTIDE SEQUENCE [LARGE SCALE GENOMIC DNA]</scope>
    <source>
        <strain evidence="1 2">S18K6</strain>
    </source>
</reference>
<evidence type="ECO:0000313" key="2">
    <source>
        <dbReference type="Proteomes" id="UP000006320"/>
    </source>
</evidence>
<dbReference type="AlphaFoldDB" id="A0AAV3UVS4"/>
<organism evidence="1 2">
    <name type="scientific">Paraglaciecola chathamensis S18K6</name>
    <dbReference type="NCBI Taxonomy" id="1127672"/>
    <lineage>
        <taxon>Bacteria</taxon>
        <taxon>Pseudomonadati</taxon>
        <taxon>Pseudomonadota</taxon>
        <taxon>Gammaproteobacteria</taxon>
        <taxon>Alteromonadales</taxon>
        <taxon>Alteromonadaceae</taxon>
        <taxon>Paraglaciecola</taxon>
    </lineage>
</organism>
<sequence>MGIEDFILVPFPAASITTEKAILYPVFKLMRGILPMQHKTTSA</sequence>